<feature type="compositionally biased region" description="Polar residues" evidence="2">
    <location>
        <begin position="41"/>
        <end position="51"/>
    </location>
</feature>
<dbReference type="InterPro" id="IPR004474">
    <property type="entry name" value="LytR_CpsA_psr"/>
</dbReference>
<name>K8Z9Q5_9ENTE</name>
<dbReference type="PANTHER" id="PTHR33392">
    <property type="entry name" value="POLYISOPRENYL-TEICHOIC ACID--PEPTIDOGLYCAN TEICHOIC ACID TRANSFERASE TAGU"/>
    <property type="match status" value="1"/>
</dbReference>
<dbReference type="Gene3D" id="3.40.630.190">
    <property type="entry name" value="LCP protein"/>
    <property type="match status" value="1"/>
</dbReference>
<dbReference type="Proteomes" id="UP000016057">
    <property type="component" value="Unassembled WGS sequence"/>
</dbReference>
<keyword evidence="3" id="KW-1133">Transmembrane helix</keyword>
<dbReference type="Pfam" id="PF03816">
    <property type="entry name" value="LytR_cpsA_psr"/>
    <property type="match status" value="1"/>
</dbReference>
<evidence type="ECO:0000256" key="1">
    <source>
        <dbReference type="ARBA" id="ARBA00006068"/>
    </source>
</evidence>
<keyword evidence="6" id="KW-1185">Reference proteome</keyword>
<sequence>MTSRMDRHKKKSKKEILRVPEKKQKTSRVEEQEESREETKISSTTASTTQEVGPKKKKKKKKYWLWIIVVLLLVLLGKFLWDTTRMMNGIQDQKNPNDETSLKVANEKVKKREPIAILLLGTDDGALNRSNNGGLTDTMMVLAMNPKENKSLMMSLERDSYVDITNGGGKAKLNSAYRYGGATNSVATVEQLLGIPIEYYVTINMKGLEDLVNAVGGVTVDSNLAFTFDGYTFQKGPNKIETGAEALAFTRMRKEDPDGDYGRQKRQRALVTAIIKKLGSASSLLHYKSILDTVEHNMKTDMPMSVMIKMATTYRSSFDHMETDYLHGNNFMLDGISYEDISGDLPRVKQALQSVLGMNTQEGGMGNEQNG</sequence>
<feature type="compositionally biased region" description="Basic and acidic residues" evidence="2">
    <location>
        <begin position="14"/>
        <end position="30"/>
    </location>
</feature>
<proteinExistence type="inferred from homology"/>
<dbReference type="eggNOG" id="COG1316">
    <property type="taxonomic scope" value="Bacteria"/>
</dbReference>
<evidence type="ECO:0000259" key="4">
    <source>
        <dbReference type="Pfam" id="PF03816"/>
    </source>
</evidence>
<feature type="domain" description="Cell envelope-related transcriptional attenuator" evidence="4">
    <location>
        <begin position="136"/>
        <end position="278"/>
    </location>
</feature>
<comment type="similarity">
    <text evidence="1">Belongs to the LytR/CpsA/Psr (LCP) family.</text>
</comment>
<dbReference type="STRING" id="1234409.C683_0361"/>
<dbReference type="InterPro" id="IPR050922">
    <property type="entry name" value="LytR/CpsA/Psr_CW_biosynth"/>
</dbReference>
<keyword evidence="3" id="KW-0812">Transmembrane</keyword>
<organism evidence="5 6">
    <name type="scientific">Catellicoccus marimammalium M35/04/3</name>
    <dbReference type="NCBI Taxonomy" id="1234409"/>
    <lineage>
        <taxon>Bacteria</taxon>
        <taxon>Bacillati</taxon>
        <taxon>Bacillota</taxon>
        <taxon>Bacilli</taxon>
        <taxon>Lactobacillales</taxon>
        <taxon>Enterococcaceae</taxon>
        <taxon>Catellicoccus</taxon>
    </lineage>
</organism>
<evidence type="ECO:0000313" key="5">
    <source>
        <dbReference type="EMBL" id="EKU27580.1"/>
    </source>
</evidence>
<protein>
    <submittedName>
        <fullName evidence="5">Subfamily F2 cell envelope-associated transcriptional attenuator LytR-CpsA-Psr</fullName>
    </submittedName>
</protein>
<reference evidence="5 6" key="1">
    <citation type="journal article" date="2013" name="Genome Announc.">
        <title>Draft Genome Sequence of Catellicoccus marimammalium, a Novel Species Commonly Found in Gull Feces.</title>
        <authorList>
            <person name="Weigand M.R."/>
            <person name="Ryu H."/>
            <person name="Bozcek L."/>
            <person name="Konstantinidis K.T."/>
            <person name="Santo Domingo J.W."/>
        </authorList>
    </citation>
    <scope>NUCLEOTIDE SEQUENCE [LARGE SCALE GENOMIC DNA]</scope>
    <source>
        <strain evidence="5 6">M35/04/3</strain>
    </source>
</reference>
<dbReference type="AlphaFoldDB" id="K8Z9Q5"/>
<feature type="transmembrane region" description="Helical" evidence="3">
    <location>
        <begin position="63"/>
        <end position="81"/>
    </location>
</feature>
<dbReference type="PANTHER" id="PTHR33392:SF6">
    <property type="entry name" value="POLYISOPRENYL-TEICHOIC ACID--PEPTIDOGLYCAN TEICHOIC ACID TRANSFERASE TAGU"/>
    <property type="match status" value="1"/>
</dbReference>
<evidence type="ECO:0000256" key="3">
    <source>
        <dbReference type="SAM" id="Phobius"/>
    </source>
</evidence>
<keyword evidence="3" id="KW-0472">Membrane</keyword>
<dbReference type="OrthoDB" id="27330at2"/>
<dbReference type="EMBL" id="AMYT01000011">
    <property type="protein sequence ID" value="EKU27580.1"/>
    <property type="molecule type" value="Genomic_DNA"/>
</dbReference>
<dbReference type="NCBIfam" id="TIGR00350">
    <property type="entry name" value="lytR_cpsA_psr"/>
    <property type="match status" value="1"/>
</dbReference>
<feature type="region of interest" description="Disordered" evidence="2">
    <location>
        <begin position="1"/>
        <end position="54"/>
    </location>
</feature>
<dbReference type="RefSeq" id="WP_009488782.1">
    <property type="nucleotide sequence ID" value="NZ_AMYT01000011.1"/>
</dbReference>
<gene>
    <name evidence="5" type="ORF">C683_0361</name>
</gene>
<feature type="compositionally biased region" description="Basic residues" evidence="2">
    <location>
        <begin position="1"/>
        <end position="13"/>
    </location>
</feature>
<accession>K8Z9Q5</accession>
<evidence type="ECO:0000313" key="6">
    <source>
        <dbReference type="Proteomes" id="UP000016057"/>
    </source>
</evidence>
<comment type="caution">
    <text evidence="5">The sequence shown here is derived from an EMBL/GenBank/DDBJ whole genome shotgun (WGS) entry which is preliminary data.</text>
</comment>
<evidence type="ECO:0000256" key="2">
    <source>
        <dbReference type="SAM" id="MobiDB-lite"/>
    </source>
</evidence>
<dbReference type="PATRIC" id="fig|1234409.3.peg.328"/>